<evidence type="ECO:0000313" key="3">
    <source>
        <dbReference type="Proteomes" id="UP000799778"/>
    </source>
</evidence>
<evidence type="ECO:0000256" key="1">
    <source>
        <dbReference type="SAM" id="MobiDB-lite"/>
    </source>
</evidence>
<accession>A0A6A5XNT6</accession>
<dbReference type="Proteomes" id="UP000799778">
    <property type="component" value="Unassembled WGS sequence"/>
</dbReference>
<keyword evidence="3" id="KW-1185">Reference proteome</keyword>
<dbReference type="GeneID" id="54285671"/>
<dbReference type="AlphaFoldDB" id="A0A6A5XNT6"/>
<proteinExistence type="predicted"/>
<sequence length="218" mass="23959">MFTNTKSNSVNDPAMASQANSISTPGTAVALRSNVDEFNQLPMAPQANSNSTPGTAVALRSNVDEFNQLPMAPQANSNSTPGTAVALSSNVDEFNQLPMAPQANSNSTPGTAMSPMFDQDDYKFKVCDIEYHTKVFDPKKETTSALLIQEIGHPTGHCLYLDKEKGVADEDRYRPTQRFLRTVGYIKDDEDRGHFMSIAKETNPSEAKFLKTAQRFQQ</sequence>
<feature type="region of interest" description="Disordered" evidence="1">
    <location>
        <begin position="1"/>
        <end position="25"/>
    </location>
</feature>
<protein>
    <submittedName>
        <fullName evidence="2">Uncharacterized protein</fullName>
    </submittedName>
</protein>
<name>A0A6A5XNT6_9PLEO</name>
<organism evidence="2 3">
    <name type="scientific">Aaosphaeria arxii CBS 175.79</name>
    <dbReference type="NCBI Taxonomy" id="1450172"/>
    <lineage>
        <taxon>Eukaryota</taxon>
        <taxon>Fungi</taxon>
        <taxon>Dikarya</taxon>
        <taxon>Ascomycota</taxon>
        <taxon>Pezizomycotina</taxon>
        <taxon>Dothideomycetes</taxon>
        <taxon>Pleosporomycetidae</taxon>
        <taxon>Pleosporales</taxon>
        <taxon>Pleosporales incertae sedis</taxon>
        <taxon>Aaosphaeria</taxon>
    </lineage>
</organism>
<evidence type="ECO:0000313" key="2">
    <source>
        <dbReference type="EMBL" id="KAF2014603.1"/>
    </source>
</evidence>
<gene>
    <name evidence="2" type="ORF">BU24DRAFT_423518</name>
</gene>
<dbReference type="RefSeq" id="XP_033382942.1">
    <property type="nucleotide sequence ID" value="XM_033528274.1"/>
</dbReference>
<dbReference type="EMBL" id="ML978070">
    <property type="protein sequence ID" value="KAF2014603.1"/>
    <property type="molecule type" value="Genomic_DNA"/>
</dbReference>
<reference evidence="2" key="1">
    <citation type="journal article" date="2020" name="Stud. Mycol.">
        <title>101 Dothideomycetes genomes: a test case for predicting lifestyles and emergence of pathogens.</title>
        <authorList>
            <person name="Haridas S."/>
            <person name="Albert R."/>
            <person name="Binder M."/>
            <person name="Bloem J."/>
            <person name="Labutti K."/>
            <person name="Salamov A."/>
            <person name="Andreopoulos B."/>
            <person name="Baker S."/>
            <person name="Barry K."/>
            <person name="Bills G."/>
            <person name="Bluhm B."/>
            <person name="Cannon C."/>
            <person name="Castanera R."/>
            <person name="Culley D."/>
            <person name="Daum C."/>
            <person name="Ezra D."/>
            <person name="Gonzalez J."/>
            <person name="Henrissat B."/>
            <person name="Kuo A."/>
            <person name="Liang C."/>
            <person name="Lipzen A."/>
            <person name="Lutzoni F."/>
            <person name="Magnuson J."/>
            <person name="Mondo S."/>
            <person name="Nolan M."/>
            <person name="Ohm R."/>
            <person name="Pangilinan J."/>
            <person name="Park H.-J."/>
            <person name="Ramirez L."/>
            <person name="Alfaro M."/>
            <person name="Sun H."/>
            <person name="Tritt A."/>
            <person name="Yoshinaga Y."/>
            <person name="Zwiers L.-H."/>
            <person name="Turgeon B."/>
            <person name="Goodwin S."/>
            <person name="Spatafora J."/>
            <person name="Crous P."/>
            <person name="Grigoriev I."/>
        </authorList>
    </citation>
    <scope>NUCLEOTIDE SEQUENCE</scope>
    <source>
        <strain evidence="2">CBS 175.79</strain>
    </source>
</reference>